<evidence type="ECO:0000256" key="2">
    <source>
        <dbReference type="ARBA" id="ARBA00022448"/>
    </source>
</evidence>
<evidence type="ECO:0000259" key="5">
    <source>
        <dbReference type="PROSITE" id="PS50893"/>
    </source>
</evidence>
<dbReference type="SUPFAM" id="SSF52540">
    <property type="entry name" value="P-loop containing nucleoside triphosphate hydrolases"/>
    <property type="match status" value="1"/>
</dbReference>
<dbReference type="Proteomes" id="UP000318331">
    <property type="component" value="Unassembled WGS sequence"/>
</dbReference>
<keyword evidence="7" id="KW-1185">Reference proteome</keyword>
<evidence type="ECO:0000256" key="3">
    <source>
        <dbReference type="ARBA" id="ARBA00022741"/>
    </source>
</evidence>
<sequence length="322" mass="33909">MTISSSVPGLPTPPPPVLTGITVQHVARSFGGVHAVRDISFTAHPGKVTALVGPNGSGKTTLILMLATLLAPDSGTITVNGIDPVTHPRAVRAVMGWMPDALGVWSALTVRRTLLTAAKLYQLPTATIPQRVDEVLNSVGLTALAEQPTHVLSRGQKQKLSLARALIHHPAVLLLDEPASGLDPEARIELRQMVRSLAAQGTTILISSHVLSELDEMADDAVFINEGVSASAEAVIAATSSAREWRIGALQPQALHTALTEFGIPYTLDPVTGAASVLIANETAAAELLGRLITHGVTIHSYQQAVGRLEHTFLDLKRGTAQ</sequence>
<evidence type="ECO:0000313" key="6">
    <source>
        <dbReference type="EMBL" id="TQM63027.1"/>
    </source>
</evidence>
<keyword evidence="2" id="KW-0813">Transport</keyword>
<evidence type="ECO:0000256" key="4">
    <source>
        <dbReference type="ARBA" id="ARBA00022840"/>
    </source>
</evidence>
<dbReference type="PROSITE" id="PS50893">
    <property type="entry name" value="ABC_TRANSPORTER_2"/>
    <property type="match status" value="1"/>
</dbReference>
<dbReference type="Pfam" id="PF00005">
    <property type="entry name" value="ABC_tran"/>
    <property type="match status" value="1"/>
</dbReference>
<dbReference type="GO" id="GO:0016887">
    <property type="term" value="F:ATP hydrolysis activity"/>
    <property type="evidence" value="ECO:0007669"/>
    <property type="project" value="InterPro"/>
</dbReference>
<gene>
    <name evidence="6" type="ORF">FB466_1276</name>
</gene>
<dbReference type="OrthoDB" id="9804819at2"/>
<accession>A0A543HXG0</accession>
<dbReference type="PANTHER" id="PTHR43335:SF4">
    <property type="entry name" value="ABC TRANSPORTER, ATP-BINDING PROTEIN"/>
    <property type="match status" value="1"/>
</dbReference>
<dbReference type="EMBL" id="VFPN01000002">
    <property type="protein sequence ID" value="TQM63027.1"/>
    <property type="molecule type" value="Genomic_DNA"/>
</dbReference>
<dbReference type="PANTHER" id="PTHR43335">
    <property type="entry name" value="ABC TRANSPORTER, ATP-BINDING PROTEIN"/>
    <property type="match status" value="1"/>
</dbReference>
<dbReference type="InterPro" id="IPR003593">
    <property type="entry name" value="AAA+_ATPase"/>
</dbReference>
<evidence type="ECO:0000256" key="1">
    <source>
        <dbReference type="ARBA" id="ARBA00005417"/>
    </source>
</evidence>
<organism evidence="6 7">
    <name type="scientific">Klugiella xanthotipulae</name>
    <dbReference type="NCBI Taxonomy" id="244735"/>
    <lineage>
        <taxon>Bacteria</taxon>
        <taxon>Bacillati</taxon>
        <taxon>Actinomycetota</taxon>
        <taxon>Actinomycetes</taxon>
        <taxon>Micrococcales</taxon>
        <taxon>Microbacteriaceae</taxon>
        <taxon>Klugiella</taxon>
    </lineage>
</organism>
<proteinExistence type="inferred from homology"/>
<dbReference type="InterPro" id="IPR003439">
    <property type="entry name" value="ABC_transporter-like_ATP-bd"/>
</dbReference>
<dbReference type="RefSeq" id="WP_141916906.1">
    <property type="nucleotide sequence ID" value="NZ_BAAAYS010000016.1"/>
</dbReference>
<dbReference type="InterPro" id="IPR027417">
    <property type="entry name" value="P-loop_NTPase"/>
</dbReference>
<name>A0A543HXG0_9MICO</name>
<comment type="similarity">
    <text evidence="1">Belongs to the ABC transporter superfamily.</text>
</comment>
<dbReference type="SMART" id="SM00382">
    <property type="entry name" value="AAA"/>
    <property type="match status" value="1"/>
</dbReference>
<dbReference type="CDD" id="cd03230">
    <property type="entry name" value="ABC_DR_subfamily_A"/>
    <property type="match status" value="1"/>
</dbReference>
<keyword evidence="4" id="KW-0067">ATP-binding</keyword>
<protein>
    <submittedName>
        <fullName evidence="6">ABC-type multidrug transport system ATPase subunit</fullName>
    </submittedName>
</protein>
<comment type="caution">
    <text evidence="6">The sequence shown here is derived from an EMBL/GenBank/DDBJ whole genome shotgun (WGS) entry which is preliminary data.</text>
</comment>
<dbReference type="GO" id="GO:0005524">
    <property type="term" value="F:ATP binding"/>
    <property type="evidence" value="ECO:0007669"/>
    <property type="project" value="UniProtKB-KW"/>
</dbReference>
<reference evidence="6 7" key="1">
    <citation type="submission" date="2019-06" db="EMBL/GenBank/DDBJ databases">
        <title>Sequencing the genomes of 1000 actinobacteria strains.</title>
        <authorList>
            <person name="Klenk H.-P."/>
        </authorList>
    </citation>
    <scope>NUCLEOTIDE SEQUENCE [LARGE SCALE GENOMIC DNA]</scope>
    <source>
        <strain evidence="6 7">DSM 18031</strain>
    </source>
</reference>
<dbReference type="AlphaFoldDB" id="A0A543HXG0"/>
<dbReference type="Gene3D" id="3.40.50.300">
    <property type="entry name" value="P-loop containing nucleotide triphosphate hydrolases"/>
    <property type="match status" value="1"/>
</dbReference>
<feature type="domain" description="ABC transporter" evidence="5">
    <location>
        <begin position="21"/>
        <end position="251"/>
    </location>
</feature>
<keyword evidence="3" id="KW-0547">Nucleotide-binding</keyword>
<evidence type="ECO:0000313" key="7">
    <source>
        <dbReference type="Proteomes" id="UP000318331"/>
    </source>
</evidence>